<dbReference type="Proteomes" id="UP001064048">
    <property type="component" value="Chromosome 3"/>
</dbReference>
<organism evidence="1 2">
    <name type="scientific">Choristoneura fumiferana</name>
    <name type="common">Spruce budworm moth</name>
    <name type="synonym">Archips fumiferana</name>
    <dbReference type="NCBI Taxonomy" id="7141"/>
    <lineage>
        <taxon>Eukaryota</taxon>
        <taxon>Metazoa</taxon>
        <taxon>Ecdysozoa</taxon>
        <taxon>Arthropoda</taxon>
        <taxon>Hexapoda</taxon>
        <taxon>Insecta</taxon>
        <taxon>Pterygota</taxon>
        <taxon>Neoptera</taxon>
        <taxon>Endopterygota</taxon>
        <taxon>Lepidoptera</taxon>
        <taxon>Glossata</taxon>
        <taxon>Ditrysia</taxon>
        <taxon>Tortricoidea</taxon>
        <taxon>Tortricidae</taxon>
        <taxon>Tortricinae</taxon>
        <taxon>Choristoneura</taxon>
    </lineage>
</organism>
<protein>
    <submittedName>
        <fullName evidence="1">Uncharacterized protein</fullName>
    </submittedName>
</protein>
<evidence type="ECO:0000313" key="1">
    <source>
        <dbReference type="EMBL" id="KAI8427511.1"/>
    </source>
</evidence>
<gene>
    <name evidence="1" type="ORF">MSG28_002037</name>
</gene>
<sequence>MMSNIVGFGFALVEFSYRALLRPRTGRLIVSSPLGGLKTSRELLATGGYSGGKLSFIESYNVSLINN</sequence>
<name>A0ACC0JTJ6_CHOFU</name>
<keyword evidence="2" id="KW-1185">Reference proteome</keyword>
<dbReference type="EMBL" id="CM046103">
    <property type="protein sequence ID" value="KAI8427511.1"/>
    <property type="molecule type" value="Genomic_DNA"/>
</dbReference>
<comment type="caution">
    <text evidence="1">The sequence shown here is derived from an EMBL/GenBank/DDBJ whole genome shotgun (WGS) entry which is preliminary data.</text>
</comment>
<reference evidence="1 2" key="1">
    <citation type="journal article" date="2022" name="Genome Biol. Evol.">
        <title>The Spruce Budworm Genome: Reconstructing the Evolutionary History of Antifreeze Proteins.</title>
        <authorList>
            <person name="Beliveau C."/>
            <person name="Gagne P."/>
            <person name="Picq S."/>
            <person name="Vernygora O."/>
            <person name="Keeling C.I."/>
            <person name="Pinkney K."/>
            <person name="Doucet D."/>
            <person name="Wen F."/>
            <person name="Johnston J.S."/>
            <person name="Maaroufi H."/>
            <person name="Boyle B."/>
            <person name="Laroche J."/>
            <person name="Dewar K."/>
            <person name="Juretic N."/>
            <person name="Blackburn G."/>
            <person name="Nisole A."/>
            <person name="Brunet B."/>
            <person name="Brandao M."/>
            <person name="Lumley L."/>
            <person name="Duan J."/>
            <person name="Quan G."/>
            <person name="Lucarotti C.J."/>
            <person name="Roe A.D."/>
            <person name="Sperling F.A.H."/>
            <person name="Levesque R.C."/>
            <person name="Cusson M."/>
        </authorList>
    </citation>
    <scope>NUCLEOTIDE SEQUENCE [LARGE SCALE GENOMIC DNA]</scope>
    <source>
        <strain evidence="1">Glfc:IPQL:Cfum</strain>
    </source>
</reference>
<accession>A0ACC0JTJ6</accession>
<proteinExistence type="predicted"/>
<evidence type="ECO:0000313" key="2">
    <source>
        <dbReference type="Proteomes" id="UP001064048"/>
    </source>
</evidence>